<feature type="chain" id="PRO_5045483419" evidence="6">
    <location>
        <begin position="20"/>
        <end position="629"/>
    </location>
</feature>
<keyword evidence="5" id="KW-0411">Iron-sulfur</keyword>
<evidence type="ECO:0000256" key="1">
    <source>
        <dbReference type="ARBA" id="ARBA00022485"/>
    </source>
</evidence>
<protein>
    <submittedName>
        <fullName evidence="7">FAD-dependent oxidoreductase</fullName>
    </submittedName>
</protein>
<dbReference type="PANTHER" id="PTHR43498">
    <property type="entry name" value="FERREDOXIN:COB-COM HETERODISULFIDE REDUCTASE SUBUNIT A"/>
    <property type="match status" value="1"/>
</dbReference>
<keyword evidence="3" id="KW-0560">Oxidoreductase</keyword>
<dbReference type="Gene3D" id="3.50.50.60">
    <property type="entry name" value="FAD/NAD(P)-binding domain"/>
    <property type="match status" value="1"/>
</dbReference>
<evidence type="ECO:0000313" key="8">
    <source>
        <dbReference type="Proteomes" id="UP001200145"/>
    </source>
</evidence>
<evidence type="ECO:0000313" key="7">
    <source>
        <dbReference type="EMBL" id="MCF1713696.1"/>
    </source>
</evidence>
<dbReference type="EMBL" id="JAKEVY010000001">
    <property type="protein sequence ID" value="MCF1713696.1"/>
    <property type="molecule type" value="Genomic_DNA"/>
</dbReference>
<dbReference type="InterPro" id="IPR036188">
    <property type="entry name" value="FAD/NAD-bd_sf"/>
</dbReference>
<keyword evidence="2" id="KW-0479">Metal-binding</keyword>
<comment type="caution">
    <text evidence="7">The sequence shown here is derived from an EMBL/GenBank/DDBJ whole genome shotgun (WGS) entry which is preliminary data.</text>
</comment>
<reference evidence="7 8" key="1">
    <citation type="submission" date="2022-01" db="EMBL/GenBank/DDBJ databases">
        <title>Flavihumibacter sp. nov., isolated from sediment of a river.</title>
        <authorList>
            <person name="Liu H."/>
        </authorList>
    </citation>
    <scope>NUCLEOTIDE SEQUENCE [LARGE SCALE GENOMIC DNA]</scope>
    <source>
        <strain evidence="7 8">RY-1</strain>
    </source>
</reference>
<evidence type="ECO:0000256" key="3">
    <source>
        <dbReference type="ARBA" id="ARBA00023002"/>
    </source>
</evidence>
<evidence type="ECO:0000256" key="6">
    <source>
        <dbReference type="SAM" id="SignalP"/>
    </source>
</evidence>
<organism evidence="7 8">
    <name type="scientific">Flavihumibacter fluminis</name>
    <dbReference type="NCBI Taxonomy" id="2909236"/>
    <lineage>
        <taxon>Bacteria</taxon>
        <taxon>Pseudomonadati</taxon>
        <taxon>Bacteroidota</taxon>
        <taxon>Chitinophagia</taxon>
        <taxon>Chitinophagales</taxon>
        <taxon>Chitinophagaceae</taxon>
        <taxon>Flavihumibacter</taxon>
    </lineage>
</organism>
<dbReference type="Pfam" id="PF12831">
    <property type="entry name" value="FAD_oxidored"/>
    <property type="match status" value="1"/>
</dbReference>
<evidence type="ECO:0000256" key="5">
    <source>
        <dbReference type="ARBA" id="ARBA00023014"/>
    </source>
</evidence>
<accession>A0ABS9BGA8</accession>
<dbReference type="RefSeq" id="WP_234864224.1">
    <property type="nucleotide sequence ID" value="NZ_JAKEVY010000001.1"/>
</dbReference>
<feature type="signal peptide" evidence="6">
    <location>
        <begin position="1"/>
        <end position="19"/>
    </location>
</feature>
<evidence type="ECO:0000256" key="2">
    <source>
        <dbReference type="ARBA" id="ARBA00022723"/>
    </source>
</evidence>
<keyword evidence="6" id="KW-0732">Signal</keyword>
<evidence type="ECO:0000256" key="4">
    <source>
        <dbReference type="ARBA" id="ARBA00023004"/>
    </source>
</evidence>
<keyword evidence="1" id="KW-0004">4Fe-4S</keyword>
<sequence length="629" mass="70728">MFKRIQLLLLGLLSFFSYGFSQQTADLVVYGGTPGGIASAVQAARGGVKVILVEEQYQVGGMLTGGLAYIDFRTFEAVQGFFREYMNGVHQYYSTRYGANSKQVADSYHGLQAEPHVALYVFDSLLRSAGVRVFTNFRLQKAHVRPVGGKPTLYAADFKNTKGPQSMLLQAKVFIDATYEGDLMAAAGCSYRLGRESRETYGEIFAGKVFVKDGRILLGSTGEGDRAIQGYNFRVCMTDSAENGLPIPKPENYDRSIYLPLLRAIQSGQITAVSDQILKLRSIPNRKYDVNDKHLANSISLARPGWSWDWPEGNESKRKEIFKRHLEYTLGFFFFLQNDEAIPEKIRNEAKTLWLPKDEFEENNHFTPSIYVREGRRLSGVMTFIEKDCQQAPNTVRGYLRKDAVAVGDYGLNSHGCDEPSRYHPGIRDGAFSYATSNLPYQIPYGVMVPEKMEGLLVPVALSSSHVGFSALRYEVIWTSLGQAAGIAAVTSVKQRTALRRVAVEGIQQQLHAAGGITVYFSDVKPSDPWFRVFQYFGTLGYFHDVPQWGSVPFEDHLKFIGDHQYTPAFPYHAAMPLEKVDERLARMWLEKAGQQNHPVLSQKYSGMTRAAFLTELYKLVYREPYSIN</sequence>
<dbReference type="InterPro" id="IPR039650">
    <property type="entry name" value="HdrA-like"/>
</dbReference>
<keyword evidence="8" id="KW-1185">Reference proteome</keyword>
<keyword evidence="4" id="KW-0408">Iron</keyword>
<name>A0ABS9BGA8_9BACT</name>
<gene>
    <name evidence="7" type="ORF">L0U88_03510</name>
</gene>
<proteinExistence type="predicted"/>
<dbReference type="Proteomes" id="UP001200145">
    <property type="component" value="Unassembled WGS sequence"/>
</dbReference>
<dbReference type="PANTHER" id="PTHR43498:SF1">
    <property type="entry name" value="COB--COM HETERODISULFIDE REDUCTASE IRON-SULFUR SUBUNIT A"/>
    <property type="match status" value="1"/>
</dbReference>
<dbReference type="SUPFAM" id="SSF51905">
    <property type="entry name" value="FAD/NAD(P)-binding domain"/>
    <property type="match status" value="1"/>
</dbReference>